<accession>A0AAF3FKY2</accession>
<reference evidence="3" key="1">
    <citation type="submission" date="2024-02" db="UniProtKB">
        <authorList>
            <consortium name="WormBaseParasite"/>
        </authorList>
    </citation>
    <scope>IDENTIFICATION</scope>
</reference>
<feature type="transmembrane region" description="Helical" evidence="1">
    <location>
        <begin position="56"/>
        <end position="80"/>
    </location>
</feature>
<keyword evidence="2" id="KW-1185">Reference proteome</keyword>
<dbReference type="WBParaSite" id="MBELARI_LOCUS7644">
    <property type="protein sequence ID" value="MBELARI_LOCUS7644"/>
    <property type="gene ID" value="MBELARI_LOCUS7644"/>
</dbReference>
<feature type="transmembrane region" description="Helical" evidence="1">
    <location>
        <begin position="92"/>
        <end position="116"/>
    </location>
</feature>
<organism evidence="2 3">
    <name type="scientific">Mesorhabditis belari</name>
    <dbReference type="NCBI Taxonomy" id="2138241"/>
    <lineage>
        <taxon>Eukaryota</taxon>
        <taxon>Metazoa</taxon>
        <taxon>Ecdysozoa</taxon>
        <taxon>Nematoda</taxon>
        <taxon>Chromadorea</taxon>
        <taxon>Rhabditida</taxon>
        <taxon>Rhabditina</taxon>
        <taxon>Rhabditomorpha</taxon>
        <taxon>Rhabditoidea</taxon>
        <taxon>Rhabditidae</taxon>
        <taxon>Mesorhabditinae</taxon>
        <taxon>Mesorhabditis</taxon>
    </lineage>
</organism>
<keyword evidence="1" id="KW-0472">Membrane</keyword>
<dbReference type="AlphaFoldDB" id="A0AAF3FKY2"/>
<keyword evidence="1" id="KW-1133">Transmembrane helix</keyword>
<name>A0AAF3FKY2_9BILA</name>
<dbReference type="Proteomes" id="UP000887575">
    <property type="component" value="Unassembled WGS sequence"/>
</dbReference>
<feature type="transmembrane region" description="Helical" evidence="1">
    <location>
        <begin position="26"/>
        <end position="44"/>
    </location>
</feature>
<keyword evidence="1" id="KW-0812">Transmembrane</keyword>
<proteinExistence type="predicted"/>
<evidence type="ECO:0000313" key="3">
    <source>
        <dbReference type="WBParaSite" id="MBELARI_LOCUS7644"/>
    </source>
</evidence>
<protein>
    <submittedName>
        <fullName evidence="3">Uncharacterized protein</fullName>
    </submittedName>
</protein>
<evidence type="ECO:0000313" key="2">
    <source>
        <dbReference type="Proteomes" id="UP000887575"/>
    </source>
</evidence>
<sequence length="253" mass="28195">MGIIQKKLLDQCLCILEIWKATIAQIVPFAASIPLDFMLTYRILKTNRTVNQTSERFLLAQIIANNVPFTFVYVIGPLVFISFTDTVISDFFYYFGNLLTNSLGHCFQGLVTIYLLDQVKSKIASQEVKQTLFSCTSNAEVEGSSCEDFSPRDDAAIYCFTILCGILSADSLKDVWMISVYVQTIAPKSLPKLRKLATEKKMNIIQTLFSCTSNTEVEGSSCDFSSDDAAILQALDRTVDQIQEHAHSATTSK</sequence>
<evidence type="ECO:0000256" key="1">
    <source>
        <dbReference type="SAM" id="Phobius"/>
    </source>
</evidence>